<proteinExistence type="predicted"/>
<dbReference type="RefSeq" id="WP_269484244.1">
    <property type="nucleotide sequence ID" value="NZ_JAPXGO010000001.1"/>
</dbReference>
<gene>
    <name evidence="1" type="ORF">O6B32_01265</name>
</gene>
<evidence type="ECO:0000313" key="2">
    <source>
        <dbReference type="Proteomes" id="UP001075225"/>
    </source>
</evidence>
<evidence type="ECO:0000313" key="1">
    <source>
        <dbReference type="EMBL" id="MCZ6159120.1"/>
    </source>
</evidence>
<protein>
    <submittedName>
        <fullName evidence="1">Uncharacterized protein</fullName>
    </submittedName>
</protein>
<reference evidence="1" key="1">
    <citation type="submission" date="2022-12" db="EMBL/GenBank/DDBJ databases">
        <title>Species Delineation and Comparative Genomics within the Campylobacter ureolyticus Complex.</title>
        <authorList>
            <person name="Maki J."/>
            <person name="Howard M."/>
            <person name="Connelly S."/>
            <person name="Hardy D.J."/>
            <person name="Cameron A."/>
        </authorList>
    </citation>
    <scope>NUCLEOTIDE SEQUENCE</scope>
    <source>
        <strain evidence="1">URMC_787</strain>
    </source>
</reference>
<dbReference type="AlphaFoldDB" id="A0A9Q4KJJ2"/>
<comment type="caution">
    <text evidence="1">The sequence shown here is derived from an EMBL/GenBank/DDBJ whole genome shotgun (WGS) entry which is preliminary data.</text>
</comment>
<dbReference type="EMBL" id="JAPXGO010000001">
    <property type="protein sequence ID" value="MCZ6159120.1"/>
    <property type="molecule type" value="Genomic_DNA"/>
</dbReference>
<organism evidence="1 2">
    <name type="scientific">Campylobacter ureolyticus</name>
    <dbReference type="NCBI Taxonomy" id="827"/>
    <lineage>
        <taxon>Bacteria</taxon>
        <taxon>Pseudomonadati</taxon>
        <taxon>Campylobacterota</taxon>
        <taxon>Epsilonproteobacteria</taxon>
        <taxon>Campylobacterales</taxon>
        <taxon>Campylobacteraceae</taxon>
        <taxon>Campylobacter</taxon>
    </lineage>
</organism>
<accession>A0A9Q4KJJ2</accession>
<name>A0A9Q4KJJ2_9BACT</name>
<dbReference type="Proteomes" id="UP001075225">
    <property type="component" value="Unassembled WGS sequence"/>
</dbReference>
<sequence>MQTKTRKKQLVNLMLEKGEITASEVFHISNSNQYFVELENQGITKSRWILDENGRRKCKARSIKDYAKVKSFVRG</sequence>